<keyword evidence="1" id="KW-0732">Signal</keyword>
<dbReference type="Pfam" id="PF03767">
    <property type="entry name" value="Acid_phosphat_B"/>
    <property type="match status" value="1"/>
</dbReference>
<evidence type="ECO:0000256" key="1">
    <source>
        <dbReference type="ARBA" id="ARBA00022729"/>
    </source>
</evidence>
<reference evidence="2" key="1">
    <citation type="journal article" date="2020" name="Nature">
        <title>Giant virus diversity and host interactions through global metagenomics.</title>
        <authorList>
            <person name="Schulz F."/>
            <person name="Roux S."/>
            <person name="Paez-Espino D."/>
            <person name="Jungbluth S."/>
            <person name="Walsh D.A."/>
            <person name="Denef V.J."/>
            <person name="McMahon K.D."/>
            <person name="Konstantinidis K.T."/>
            <person name="Eloe-Fadrosh E.A."/>
            <person name="Kyrpides N.C."/>
            <person name="Woyke T."/>
        </authorList>
    </citation>
    <scope>NUCLEOTIDE SEQUENCE</scope>
    <source>
        <strain evidence="2">GVMAG-M-3300023184-24</strain>
    </source>
</reference>
<name>A0A6C0I7C6_9ZZZZ</name>
<dbReference type="PANTHER" id="PTHR31284">
    <property type="entry name" value="ACID PHOSPHATASE-LIKE PROTEIN"/>
    <property type="match status" value="1"/>
</dbReference>
<dbReference type="InterPro" id="IPR036412">
    <property type="entry name" value="HAD-like_sf"/>
</dbReference>
<dbReference type="EMBL" id="MN740108">
    <property type="protein sequence ID" value="QHT88053.1"/>
    <property type="molecule type" value="Genomic_DNA"/>
</dbReference>
<dbReference type="AlphaFoldDB" id="A0A6C0I7C6"/>
<accession>A0A6C0I7C6</accession>
<evidence type="ECO:0008006" key="3">
    <source>
        <dbReference type="Google" id="ProtNLM"/>
    </source>
</evidence>
<proteinExistence type="predicted"/>
<organism evidence="2">
    <name type="scientific">viral metagenome</name>
    <dbReference type="NCBI Taxonomy" id="1070528"/>
    <lineage>
        <taxon>unclassified sequences</taxon>
        <taxon>metagenomes</taxon>
        <taxon>organismal metagenomes</taxon>
    </lineage>
</organism>
<sequence>MNIDIIDFFEKIPKKKTDIVFFDIDDTLLQPYNNNKPIKHVVNFYNYLVKYGYNVAIITARPDFEQNLQHTLDDLKSIGIVNNYKFLMLRPSNEIDIKLFKIKARKQILDKGYTSLMSIGDNYWDMGQYGGIGIIVLPEEEFDF</sequence>
<evidence type="ECO:0000313" key="2">
    <source>
        <dbReference type="EMBL" id="QHT88053.1"/>
    </source>
</evidence>
<dbReference type="SUPFAM" id="SSF56784">
    <property type="entry name" value="HAD-like"/>
    <property type="match status" value="1"/>
</dbReference>
<protein>
    <recommendedName>
        <fullName evidence="3">Acid phosphatase</fullName>
    </recommendedName>
</protein>
<dbReference type="InterPro" id="IPR023214">
    <property type="entry name" value="HAD_sf"/>
</dbReference>
<dbReference type="Gene3D" id="3.40.50.1000">
    <property type="entry name" value="HAD superfamily/HAD-like"/>
    <property type="match status" value="1"/>
</dbReference>
<dbReference type="InterPro" id="IPR005519">
    <property type="entry name" value="Acid_phosphat_B-like"/>
</dbReference>